<name>A0ABW8JV18_9GAMM</name>
<dbReference type="EMBL" id="JADIKM010000003">
    <property type="protein sequence ID" value="MFK2904996.1"/>
    <property type="molecule type" value="Genomic_DNA"/>
</dbReference>
<organism evidence="1 2">
    <name type="scientific">Dyella ginsengisoli</name>
    <dbReference type="NCBI Taxonomy" id="363848"/>
    <lineage>
        <taxon>Bacteria</taxon>
        <taxon>Pseudomonadati</taxon>
        <taxon>Pseudomonadota</taxon>
        <taxon>Gammaproteobacteria</taxon>
        <taxon>Lysobacterales</taxon>
        <taxon>Rhodanobacteraceae</taxon>
        <taxon>Dyella</taxon>
    </lineage>
</organism>
<evidence type="ECO:0000313" key="1">
    <source>
        <dbReference type="EMBL" id="MFK2904996.1"/>
    </source>
</evidence>
<dbReference type="RefSeq" id="WP_404634021.1">
    <property type="nucleotide sequence ID" value="NZ_JADIKM010000003.1"/>
</dbReference>
<proteinExistence type="predicted"/>
<sequence>MKPAPTALLWYADRSPDGRKHDRWFVAAPEYPPCGGVWRELGLYRAEAWPAGGKAPVGAYCASLIQAKRHLELWLRAHPRVPVMESKGWRASKRGPAPQPDWRIAQYLRLQQLGE</sequence>
<gene>
    <name evidence="1" type="ORF">ISP17_13625</name>
</gene>
<keyword evidence="2" id="KW-1185">Reference proteome</keyword>
<reference evidence="1 2" key="1">
    <citation type="submission" date="2020-10" db="EMBL/GenBank/DDBJ databases">
        <title>Phylogeny of dyella-like bacteria.</title>
        <authorList>
            <person name="Fu J."/>
        </authorList>
    </citation>
    <scope>NUCLEOTIDE SEQUENCE [LARGE SCALE GENOMIC DNA]</scope>
    <source>
        <strain evidence="1 2">Gsoil3046</strain>
    </source>
</reference>
<accession>A0ABW8JV18</accession>
<dbReference type="Proteomes" id="UP001620460">
    <property type="component" value="Unassembled WGS sequence"/>
</dbReference>
<protein>
    <submittedName>
        <fullName evidence="1">Uncharacterized protein</fullName>
    </submittedName>
</protein>
<evidence type="ECO:0000313" key="2">
    <source>
        <dbReference type="Proteomes" id="UP001620460"/>
    </source>
</evidence>
<comment type="caution">
    <text evidence="1">The sequence shown here is derived from an EMBL/GenBank/DDBJ whole genome shotgun (WGS) entry which is preliminary data.</text>
</comment>